<keyword evidence="4" id="KW-1185">Reference proteome</keyword>
<proteinExistence type="predicted"/>
<dbReference type="Pfam" id="PF07331">
    <property type="entry name" value="TctB"/>
    <property type="match status" value="1"/>
</dbReference>
<dbReference type="Proteomes" id="UP000233365">
    <property type="component" value="Unassembled WGS sequence"/>
</dbReference>
<name>A0ABX4R5R5_9PROT</name>
<keyword evidence="1" id="KW-0812">Transmembrane</keyword>
<evidence type="ECO:0000256" key="1">
    <source>
        <dbReference type="SAM" id="Phobius"/>
    </source>
</evidence>
<protein>
    <submittedName>
        <fullName evidence="3">Tripartite tricarboxylate transporter TctB family protein</fullName>
    </submittedName>
</protein>
<dbReference type="EMBL" id="PGTS01000007">
    <property type="protein sequence ID" value="PKR47791.1"/>
    <property type="molecule type" value="Genomic_DNA"/>
</dbReference>
<organism evidence="3 4">
    <name type="scientific">Thalassospira povalilytica</name>
    <dbReference type="NCBI Taxonomy" id="732237"/>
    <lineage>
        <taxon>Bacteria</taxon>
        <taxon>Pseudomonadati</taxon>
        <taxon>Pseudomonadota</taxon>
        <taxon>Alphaproteobacteria</taxon>
        <taxon>Rhodospirillales</taxon>
        <taxon>Thalassospiraceae</taxon>
        <taxon>Thalassospira</taxon>
    </lineage>
</organism>
<feature type="transmembrane region" description="Helical" evidence="1">
    <location>
        <begin position="73"/>
        <end position="93"/>
    </location>
</feature>
<feature type="transmembrane region" description="Helical" evidence="1">
    <location>
        <begin position="29"/>
        <end position="52"/>
    </location>
</feature>
<gene>
    <name evidence="3" type="ORF">CU041_17010</name>
</gene>
<accession>A0ABX4R5R5</accession>
<dbReference type="InterPro" id="IPR009936">
    <property type="entry name" value="DUF1468"/>
</dbReference>
<sequence>MGKNRHIRRRPMSFDSPFHVTIDFNTSHMIFPTIIAVILGILFVSILITRGSTILATVSNGNWWPAGIDHKRFFGTIALTVIYFMAMPAVGDIFPNTGLGFYLCSIPYLFALSTLYLHERSRRTLMIAGANALIAPSLVWYILSELFNISLP</sequence>
<comment type="caution">
    <text evidence="3">The sequence shown here is derived from an EMBL/GenBank/DDBJ whole genome shotgun (WGS) entry which is preliminary data.</text>
</comment>
<evidence type="ECO:0000313" key="4">
    <source>
        <dbReference type="Proteomes" id="UP000233365"/>
    </source>
</evidence>
<keyword evidence="1" id="KW-1133">Transmembrane helix</keyword>
<feature type="transmembrane region" description="Helical" evidence="1">
    <location>
        <begin position="124"/>
        <end position="143"/>
    </location>
</feature>
<reference evidence="3 4" key="1">
    <citation type="submission" date="2017-11" db="EMBL/GenBank/DDBJ databases">
        <title>Biodiversity and function of Thalassospira species in the particle-attached aromatic-hydrocarbon-degrading consortia from the surface seawater of the China South Sea.</title>
        <authorList>
            <person name="Dong C."/>
            <person name="Liu R."/>
            <person name="Shao Z."/>
        </authorList>
    </citation>
    <scope>NUCLEOTIDE SEQUENCE [LARGE SCALE GENOMIC DNA]</scope>
    <source>
        <strain evidence="3 4">139Z-12</strain>
    </source>
</reference>
<evidence type="ECO:0000313" key="3">
    <source>
        <dbReference type="EMBL" id="PKR47791.1"/>
    </source>
</evidence>
<feature type="transmembrane region" description="Helical" evidence="1">
    <location>
        <begin position="99"/>
        <end position="117"/>
    </location>
</feature>
<keyword evidence="1" id="KW-0472">Membrane</keyword>
<evidence type="ECO:0000259" key="2">
    <source>
        <dbReference type="Pfam" id="PF07331"/>
    </source>
</evidence>
<feature type="domain" description="DUF1468" evidence="2">
    <location>
        <begin position="29"/>
        <end position="152"/>
    </location>
</feature>